<dbReference type="EMBL" id="JBHSWB010000001">
    <property type="protein sequence ID" value="MFC6662065.1"/>
    <property type="molecule type" value="Genomic_DNA"/>
</dbReference>
<dbReference type="RefSeq" id="WP_380057828.1">
    <property type="nucleotide sequence ID" value="NZ_JBHSWB010000001.1"/>
</dbReference>
<feature type="compositionally biased region" description="Pro residues" evidence="1">
    <location>
        <begin position="176"/>
        <end position="191"/>
    </location>
</feature>
<dbReference type="PROSITE" id="PS51782">
    <property type="entry name" value="LYSM"/>
    <property type="match status" value="2"/>
</dbReference>
<dbReference type="InterPro" id="IPR018392">
    <property type="entry name" value="LysM"/>
</dbReference>
<dbReference type="Proteomes" id="UP001596317">
    <property type="component" value="Unassembled WGS sequence"/>
</dbReference>
<comment type="caution">
    <text evidence="3">The sequence shown here is derived from an EMBL/GenBank/DDBJ whole genome shotgun (WGS) entry which is preliminary data.</text>
</comment>
<dbReference type="Gene3D" id="3.10.350.10">
    <property type="entry name" value="LysM domain"/>
    <property type="match status" value="2"/>
</dbReference>
<evidence type="ECO:0000259" key="2">
    <source>
        <dbReference type="PROSITE" id="PS51782"/>
    </source>
</evidence>
<dbReference type="InterPro" id="IPR036779">
    <property type="entry name" value="LysM_dom_sf"/>
</dbReference>
<dbReference type="CDD" id="cd00118">
    <property type="entry name" value="LysM"/>
    <property type="match status" value="2"/>
</dbReference>
<reference evidence="4" key="1">
    <citation type="journal article" date="2019" name="Int. J. Syst. Evol. Microbiol.">
        <title>The Global Catalogue of Microorganisms (GCM) 10K type strain sequencing project: providing services to taxonomists for standard genome sequencing and annotation.</title>
        <authorList>
            <consortium name="The Broad Institute Genomics Platform"/>
            <consortium name="The Broad Institute Genome Sequencing Center for Infectious Disease"/>
            <person name="Wu L."/>
            <person name="Ma J."/>
        </authorList>
    </citation>
    <scope>NUCLEOTIDE SEQUENCE [LARGE SCALE GENOMIC DNA]</scope>
    <source>
        <strain evidence="4">CCUG 63830</strain>
    </source>
</reference>
<feature type="domain" description="LysM" evidence="2">
    <location>
        <begin position="85"/>
        <end position="129"/>
    </location>
</feature>
<keyword evidence="4" id="KW-1185">Reference proteome</keyword>
<sequence>MGALVLGQGKAQTAAPADLRVASSVTVQAGDTAYSLARRAGLTLDALLALNGLSTPDLKVGQVLKLRAQGPAAVQAQGLPAAPALTHTVQAGDTLFALARRYGVSVDALLAANGLSSGAVVRTGQVLVLPAGAQASAVASAAPAAPVSVPAPAPRPGVQGSPFVPGARRPVRPRCSPAPPCRSPGGPPARPRPSLWRKPPAPWAPARTGGRLPWHC</sequence>
<dbReference type="SUPFAM" id="SSF54106">
    <property type="entry name" value="LysM domain"/>
    <property type="match status" value="2"/>
</dbReference>
<evidence type="ECO:0000313" key="4">
    <source>
        <dbReference type="Proteomes" id="UP001596317"/>
    </source>
</evidence>
<evidence type="ECO:0000256" key="1">
    <source>
        <dbReference type="SAM" id="MobiDB-lite"/>
    </source>
</evidence>
<evidence type="ECO:0000313" key="3">
    <source>
        <dbReference type="EMBL" id="MFC6662065.1"/>
    </source>
</evidence>
<proteinExistence type="predicted"/>
<feature type="region of interest" description="Disordered" evidence="1">
    <location>
        <begin position="146"/>
        <end position="216"/>
    </location>
</feature>
<organism evidence="3 4">
    <name type="scientific">Deinococcus multiflagellatus</name>
    <dbReference type="NCBI Taxonomy" id="1656887"/>
    <lineage>
        <taxon>Bacteria</taxon>
        <taxon>Thermotogati</taxon>
        <taxon>Deinococcota</taxon>
        <taxon>Deinococci</taxon>
        <taxon>Deinococcales</taxon>
        <taxon>Deinococcaceae</taxon>
        <taxon>Deinococcus</taxon>
    </lineage>
</organism>
<dbReference type="PANTHER" id="PTHR33734:SF22">
    <property type="entry name" value="MEMBRANE-BOUND LYTIC MUREIN TRANSGLYCOSYLASE D"/>
    <property type="match status" value="1"/>
</dbReference>
<name>A0ABW1ZQP5_9DEIO</name>
<feature type="domain" description="LysM" evidence="2">
    <location>
        <begin position="23"/>
        <end position="66"/>
    </location>
</feature>
<gene>
    <name evidence="3" type="ORF">ACFP90_18340</name>
</gene>
<dbReference type="SMART" id="SM00257">
    <property type="entry name" value="LysM"/>
    <property type="match status" value="2"/>
</dbReference>
<dbReference type="Pfam" id="PF01476">
    <property type="entry name" value="LysM"/>
    <property type="match status" value="2"/>
</dbReference>
<accession>A0ABW1ZQP5</accession>
<dbReference type="PANTHER" id="PTHR33734">
    <property type="entry name" value="LYSM DOMAIN-CONTAINING GPI-ANCHORED PROTEIN 2"/>
    <property type="match status" value="1"/>
</dbReference>
<protein>
    <submittedName>
        <fullName evidence="3">LysM peptidoglycan-binding domain-containing protein</fullName>
    </submittedName>
</protein>